<dbReference type="InterPro" id="IPR036286">
    <property type="entry name" value="LexA/Signal_pep-like_sf"/>
</dbReference>
<keyword evidence="3" id="KW-1185">Reference proteome</keyword>
<dbReference type="KEGG" id="simp:C6571_15740"/>
<evidence type="ECO:0000313" key="3">
    <source>
        <dbReference type="Proteomes" id="UP000239326"/>
    </source>
</evidence>
<dbReference type="Pfam" id="PF10502">
    <property type="entry name" value="Peptidase_S26"/>
    <property type="match status" value="1"/>
</dbReference>
<proteinExistence type="predicted"/>
<dbReference type="Gene3D" id="2.10.109.10">
    <property type="entry name" value="Umud Fragment, subunit A"/>
    <property type="match status" value="1"/>
</dbReference>
<dbReference type="GO" id="GO:0004252">
    <property type="term" value="F:serine-type endopeptidase activity"/>
    <property type="evidence" value="ECO:0007669"/>
    <property type="project" value="InterPro"/>
</dbReference>
<dbReference type="RefSeq" id="WP_106448284.1">
    <property type="nucleotide sequence ID" value="NZ_CP027669.1"/>
</dbReference>
<dbReference type="Proteomes" id="UP000239326">
    <property type="component" value="Chromosome"/>
</dbReference>
<gene>
    <name evidence="2" type="ORF">C6571_15740</name>
</gene>
<dbReference type="OrthoDB" id="5360818at2"/>
<dbReference type="AlphaFoldDB" id="A0A2S0N5R6"/>
<reference evidence="2 3" key="1">
    <citation type="submission" date="2018-03" db="EMBL/GenBank/DDBJ databases">
        <title>Genome sequencing of Simplicispira sp.</title>
        <authorList>
            <person name="Kim S.-J."/>
            <person name="Heo J."/>
            <person name="Kwon S.-W."/>
        </authorList>
    </citation>
    <scope>NUCLEOTIDE SEQUENCE [LARGE SCALE GENOMIC DNA]</scope>
    <source>
        <strain evidence="2 3">SC1-8</strain>
    </source>
</reference>
<dbReference type="InterPro" id="IPR019533">
    <property type="entry name" value="Peptidase_S26"/>
</dbReference>
<dbReference type="EMBL" id="CP027669">
    <property type="protein sequence ID" value="AVO43311.1"/>
    <property type="molecule type" value="Genomic_DNA"/>
</dbReference>
<feature type="domain" description="Peptidase S26" evidence="1">
    <location>
        <begin position="17"/>
        <end position="176"/>
    </location>
</feature>
<dbReference type="GO" id="GO:0006465">
    <property type="term" value="P:signal peptide processing"/>
    <property type="evidence" value="ECO:0007669"/>
    <property type="project" value="InterPro"/>
</dbReference>
<accession>A0A2S0N5R6</accession>
<organism evidence="2 3">
    <name type="scientific">Simplicispira suum</name>
    <dbReference type="NCBI Taxonomy" id="2109915"/>
    <lineage>
        <taxon>Bacteria</taxon>
        <taxon>Pseudomonadati</taxon>
        <taxon>Pseudomonadota</taxon>
        <taxon>Betaproteobacteria</taxon>
        <taxon>Burkholderiales</taxon>
        <taxon>Comamonadaceae</taxon>
        <taxon>Simplicispira</taxon>
    </lineage>
</organism>
<protein>
    <submittedName>
        <fullName evidence="2">S26 family signal peptidase</fullName>
    </submittedName>
</protein>
<evidence type="ECO:0000313" key="2">
    <source>
        <dbReference type="EMBL" id="AVO43311.1"/>
    </source>
</evidence>
<evidence type="ECO:0000259" key="1">
    <source>
        <dbReference type="Pfam" id="PF10502"/>
    </source>
</evidence>
<name>A0A2S0N5R6_9BURK</name>
<sequence length="178" mass="18930">MHRCALLACMGLALAGLAMPIALPLPVRVVFNPSDSVARGWYRVDALDGAGSMHGQMSGHLRPGSIVLARLPAGVATFAEQRGYLPEGVPILKRVGAVAPQTVCVVDRLVWIDGVPVAAALARDGAHRPLQPWAHCRVLAGHELFLLSDTNPASFDSRYFGPIDAVAVLGIAQPVWTW</sequence>
<dbReference type="SUPFAM" id="SSF51306">
    <property type="entry name" value="LexA/Signal peptidase"/>
    <property type="match status" value="1"/>
</dbReference>